<keyword evidence="4 7" id="KW-0812">Transmembrane</keyword>
<dbReference type="SUPFAM" id="SSF103473">
    <property type="entry name" value="MFS general substrate transporter"/>
    <property type="match status" value="1"/>
</dbReference>
<dbReference type="PROSITE" id="PS50850">
    <property type="entry name" value="MFS"/>
    <property type="match status" value="1"/>
</dbReference>
<comment type="subcellular location">
    <subcellularLocation>
        <location evidence="1">Cell membrane</location>
        <topology evidence="1">Multi-pass membrane protein</topology>
    </subcellularLocation>
</comment>
<dbReference type="InterPro" id="IPR020846">
    <property type="entry name" value="MFS_dom"/>
</dbReference>
<reference evidence="9 10" key="1">
    <citation type="submission" date="2020-07" db="EMBL/GenBank/DDBJ databases">
        <title>Genomes of two Microcystis aeruginosa (Cyanobacteria) strains from Florida (USA) with disparate toxicogenic potential.</title>
        <authorList>
            <person name="Lefler F.W."/>
            <person name="Barbosa M."/>
            <person name="Berthold D.E."/>
            <person name="Laughinghouse H.D. IV."/>
        </authorList>
    </citation>
    <scope>NUCLEOTIDE SEQUENCE [LARGE SCALE GENOMIC DNA]</scope>
    <source>
        <strain evidence="9 10">BLCCF108</strain>
    </source>
</reference>
<dbReference type="InterPro" id="IPR036259">
    <property type="entry name" value="MFS_trans_sf"/>
</dbReference>
<feature type="transmembrane region" description="Helical" evidence="7">
    <location>
        <begin position="166"/>
        <end position="186"/>
    </location>
</feature>
<keyword evidence="2" id="KW-0813">Transport</keyword>
<feature type="transmembrane region" description="Helical" evidence="7">
    <location>
        <begin position="79"/>
        <end position="96"/>
    </location>
</feature>
<dbReference type="EMBL" id="JACEGB010000280">
    <property type="protein sequence ID" value="MBC1192087.1"/>
    <property type="molecule type" value="Genomic_DNA"/>
</dbReference>
<feature type="transmembrane region" description="Helical" evidence="7">
    <location>
        <begin position="47"/>
        <end position="67"/>
    </location>
</feature>
<evidence type="ECO:0000256" key="4">
    <source>
        <dbReference type="ARBA" id="ARBA00022692"/>
    </source>
</evidence>
<sequence length="391" mass="41950">MMTKNANSPFSVGLPALYLVAFLSGISLGLFNPFISTLMKEKGYDNIVIGANSTLYFFVIAAGTPIVASILRQIGLRKTMMLGFLLMGITAPLFAFTTQLSFWFIIRGVMGLACCLYLISGQTAINYFCNDQNRAMVNGLDALAFSLGFGIGPIMGAVAYNLSPKITFLLGSGLILSGIVVVFFGLPEKTVKFQKPNFSIIQKLKLPLQGAFAYGFSVATLVSLYPLFLLEQNYGIERMGLIFGLFILGGLISTVPITHLADKMGKVKVLVGSVIIVIVSVFGLSLIENPMITPFLAFVSGVGMSPIFPLSLALIGSTVTLNELSSGSAVFTSIYSAGCTAGPILSAIVMTMMGTRYIFSLMLVIFVLFLLSLSQSQKSHPPDYQHSSENS</sequence>
<feature type="transmembrane region" description="Helical" evidence="7">
    <location>
        <begin position="12"/>
        <end position="35"/>
    </location>
</feature>
<evidence type="ECO:0000256" key="1">
    <source>
        <dbReference type="ARBA" id="ARBA00004651"/>
    </source>
</evidence>
<name>A0A841UUX2_MICAE</name>
<keyword evidence="6 7" id="KW-0472">Membrane</keyword>
<organism evidence="9 10">
    <name type="scientific">Microcystis aeruginosa BLCC-F108</name>
    <dbReference type="NCBI Taxonomy" id="2755317"/>
    <lineage>
        <taxon>Bacteria</taxon>
        <taxon>Bacillati</taxon>
        <taxon>Cyanobacteriota</taxon>
        <taxon>Cyanophyceae</taxon>
        <taxon>Oscillatoriophycideae</taxon>
        <taxon>Chroococcales</taxon>
        <taxon>Microcystaceae</taxon>
        <taxon>Microcystis</taxon>
    </lineage>
</organism>
<dbReference type="InterPro" id="IPR047200">
    <property type="entry name" value="MFS_YcaD-like"/>
</dbReference>
<dbReference type="GO" id="GO:0022857">
    <property type="term" value="F:transmembrane transporter activity"/>
    <property type="evidence" value="ECO:0007669"/>
    <property type="project" value="InterPro"/>
</dbReference>
<keyword evidence="3" id="KW-1003">Cell membrane</keyword>
<evidence type="ECO:0000313" key="9">
    <source>
        <dbReference type="EMBL" id="MBC1192087.1"/>
    </source>
</evidence>
<dbReference type="Gene3D" id="1.20.1250.20">
    <property type="entry name" value="MFS general substrate transporter like domains"/>
    <property type="match status" value="2"/>
</dbReference>
<evidence type="ECO:0000256" key="6">
    <source>
        <dbReference type="ARBA" id="ARBA00023136"/>
    </source>
</evidence>
<protein>
    <submittedName>
        <fullName evidence="9">MFS transporter</fullName>
    </submittedName>
</protein>
<proteinExistence type="predicted"/>
<keyword evidence="5 7" id="KW-1133">Transmembrane helix</keyword>
<feature type="transmembrane region" description="Helical" evidence="7">
    <location>
        <begin position="140"/>
        <end position="160"/>
    </location>
</feature>
<feature type="domain" description="Major facilitator superfamily (MFS) profile" evidence="8">
    <location>
        <begin position="13"/>
        <end position="378"/>
    </location>
</feature>
<evidence type="ECO:0000256" key="3">
    <source>
        <dbReference type="ARBA" id="ARBA00022475"/>
    </source>
</evidence>
<evidence type="ECO:0000313" key="10">
    <source>
        <dbReference type="Proteomes" id="UP000551499"/>
    </source>
</evidence>
<evidence type="ECO:0000256" key="2">
    <source>
        <dbReference type="ARBA" id="ARBA00022448"/>
    </source>
</evidence>
<evidence type="ECO:0000256" key="5">
    <source>
        <dbReference type="ARBA" id="ARBA00022989"/>
    </source>
</evidence>
<dbReference type="AlphaFoldDB" id="A0A841UUX2"/>
<dbReference type="RefSeq" id="WP_185237615.1">
    <property type="nucleotide sequence ID" value="NZ_JACEGB010000280.1"/>
</dbReference>
<dbReference type="CDD" id="cd17477">
    <property type="entry name" value="MFS_YcaD_like"/>
    <property type="match status" value="1"/>
</dbReference>
<dbReference type="Proteomes" id="UP000551499">
    <property type="component" value="Unassembled WGS sequence"/>
</dbReference>
<dbReference type="InterPro" id="IPR011701">
    <property type="entry name" value="MFS"/>
</dbReference>
<comment type="caution">
    <text evidence="9">The sequence shown here is derived from an EMBL/GenBank/DDBJ whole genome shotgun (WGS) entry which is preliminary data.</text>
</comment>
<feature type="transmembrane region" description="Helical" evidence="7">
    <location>
        <begin position="269"/>
        <end position="287"/>
    </location>
</feature>
<feature type="transmembrane region" description="Helical" evidence="7">
    <location>
        <begin position="293"/>
        <end position="315"/>
    </location>
</feature>
<feature type="transmembrane region" description="Helical" evidence="7">
    <location>
        <begin position="240"/>
        <end position="257"/>
    </location>
</feature>
<feature type="transmembrane region" description="Helical" evidence="7">
    <location>
        <begin position="356"/>
        <end position="373"/>
    </location>
</feature>
<dbReference type="PANTHER" id="PTHR23521">
    <property type="entry name" value="TRANSPORTER MFS SUPERFAMILY"/>
    <property type="match status" value="1"/>
</dbReference>
<feature type="transmembrane region" description="Helical" evidence="7">
    <location>
        <begin position="206"/>
        <end position="228"/>
    </location>
</feature>
<accession>A0A841UUX2</accession>
<dbReference type="Pfam" id="PF07690">
    <property type="entry name" value="MFS_1"/>
    <property type="match status" value="2"/>
</dbReference>
<dbReference type="GO" id="GO:0005886">
    <property type="term" value="C:plasma membrane"/>
    <property type="evidence" value="ECO:0007669"/>
    <property type="project" value="UniProtKB-SubCell"/>
</dbReference>
<gene>
    <name evidence="9" type="ORF">H0902_15230</name>
</gene>
<dbReference type="PANTHER" id="PTHR23521:SF2">
    <property type="entry name" value="TRANSPORTER MFS SUPERFAMILY"/>
    <property type="match status" value="1"/>
</dbReference>
<feature type="transmembrane region" description="Helical" evidence="7">
    <location>
        <begin position="327"/>
        <end position="350"/>
    </location>
</feature>
<evidence type="ECO:0000259" key="8">
    <source>
        <dbReference type="PROSITE" id="PS50850"/>
    </source>
</evidence>
<feature type="transmembrane region" description="Helical" evidence="7">
    <location>
        <begin position="102"/>
        <end position="119"/>
    </location>
</feature>
<evidence type="ECO:0000256" key="7">
    <source>
        <dbReference type="SAM" id="Phobius"/>
    </source>
</evidence>